<reference evidence="4 5" key="1">
    <citation type="submission" date="2023-09" db="EMBL/GenBank/DDBJ databases">
        <authorList>
            <person name="Rey-Velasco X."/>
        </authorList>
    </citation>
    <scope>NUCLEOTIDE SEQUENCE [LARGE SCALE GENOMIC DNA]</scope>
    <source>
        <strain evidence="4 5">W345</strain>
    </source>
</reference>
<accession>A0ABU2WMJ5</accession>
<name>A0ABU2WMJ5_9GAMM</name>
<dbReference type="Proteomes" id="UP001254608">
    <property type="component" value="Unassembled WGS sequence"/>
</dbReference>
<feature type="domain" description="Carrier" evidence="3">
    <location>
        <begin position="9"/>
        <end position="87"/>
    </location>
</feature>
<evidence type="ECO:0000313" key="5">
    <source>
        <dbReference type="Proteomes" id="UP001254608"/>
    </source>
</evidence>
<evidence type="ECO:0000256" key="1">
    <source>
        <dbReference type="ARBA" id="ARBA00022450"/>
    </source>
</evidence>
<dbReference type="InterPro" id="IPR009081">
    <property type="entry name" value="PP-bd_ACP"/>
</dbReference>
<evidence type="ECO:0000256" key="2">
    <source>
        <dbReference type="ARBA" id="ARBA00022553"/>
    </source>
</evidence>
<comment type="caution">
    <text evidence="4">The sequence shown here is derived from an EMBL/GenBank/DDBJ whole genome shotgun (WGS) entry which is preliminary data.</text>
</comment>
<keyword evidence="1" id="KW-0596">Phosphopantetheine</keyword>
<dbReference type="PROSITE" id="PS50075">
    <property type="entry name" value="CARRIER"/>
    <property type="match status" value="1"/>
</dbReference>
<dbReference type="EMBL" id="JAVRIC010000026">
    <property type="protein sequence ID" value="MDT0498778.1"/>
    <property type="molecule type" value="Genomic_DNA"/>
</dbReference>
<dbReference type="InterPro" id="IPR036736">
    <property type="entry name" value="ACP-like_sf"/>
</dbReference>
<dbReference type="Pfam" id="PF00550">
    <property type="entry name" value="PP-binding"/>
    <property type="match status" value="1"/>
</dbReference>
<sequence length="91" mass="9529">MTAPSSSDSDSAVRIEAAVRDALVMIQPNAAGLDGDADLAREVGLDSVQVMDMIMEIEDSLDISVPVEVLAQARTVNELRDGIGRLIGSSS</sequence>
<keyword evidence="2" id="KW-0597">Phosphoprotein</keyword>
<keyword evidence="5" id="KW-1185">Reference proteome</keyword>
<protein>
    <submittedName>
        <fullName evidence="4">Acyl carrier protein</fullName>
    </submittedName>
</protein>
<dbReference type="PROSITE" id="PS00012">
    <property type="entry name" value="PHOSPHOPANTETHEINE"/>
    <property type="match status" value="1"/>
</dbReference>
<dbReference type="RefSeq" id="WP_311366190.1">
    <property type="nucleotide sequence ID" value="NZ_JAVRIC010000026.1"/>
</dbReference>
<gene>
    <name evidence="4" type="ORF">RM530_15620</name>
</gene>
<proteinExistence type="predicted"/>
<dbReference type="SUPFAM" id="SSF47336">
    <property type="entry name" value="ACP-like"/>
    <property type="match status" value="1"/>
</dbReference>
<dbReference type="InterPro" id="IPR006162">
    <property type="entry name" value="Ppantetheine_attach_site"/>
</dbReference>
<organism evidence="4 5">
    <name type="scientific">Banduia mediterranea</name>
    <dbReference type="NCBI Taxonomy" id="3075609"/>
    <lineage>
        <taxon>Bacteria</taxon>
        <taxon>Pseudomonadati</taxon>
        <taxon>Pseudomonadota</taxon>
        <taxon>Gammaproteobacteria</taxon>
        <taxon>Nevskiales</taxon>
        <taxon>Algiphilaceae</taxon>
        <taxon>Banduia</taxon>
    </lineage>
</organism>
<dbReference type="Gene3D" id="1.10.1200.10">
    <property type="entry name" value="ACP-like"/>
    <property type="match status" value="1"/>
</dbReference>
<evidence type="ECO:0000313" key="4">
    <source>
        <dbReference type="EMBL" id="MDT0498778.1"/>
    </source>
</evidence>
<evidence type="ECO:0000259" key="3">
    <source>
        <dbReference type="PROSITE" id="PS50075"/>
    </source>
</evidence>